<evidence type="ECO:0000256" key="5">
    <source>
        <dbReference type="ARBA" id="ARBA00023027"/>
    </source>
</evidence>
<reference evidence="7" key="1">
    <citation type="submission" date="2018-05" db="EMBL/GenBank/DDBJ databases">
        <authorList>
            <person name="Lanie J.A."/>
            <person name="Ng W.-L."/>
            <person name="Kazmierczak K.M."/>
            <person name="Andrzejewski T.M."/>
            <person name="Davidsen T.M."/>
            <person name="Wayne K.J."/>
            <person name="Tettelin H."/>
            <person name="Glass J.I."/>
            <person name="Rusch D."/>
            <person name="Podicherti R."/>
            <person name="Tsui H.-C.T."/>
            <person name="Winkler M.E."/>
        </authorList>
    </citation>
    <scope>NUCLEOTIDE SEQUENCE</scope>
</reference>
<sequence length="368" mass="39411">MKTLAAVATEIGKPLSLLELDIEDPRDDEILVRVVASGICHTDLVVQAGMLPVPMPVILGHEGAGVVEKIGSKVSKVKPGDHVVLSFNSCGSCESCSENEPAYCYEFMPRNFGATREDGTTALSMKNSPVHSNFFGQSSFASFSICRELNTVKVPKTVDLSLLGPLGCGILTGAGAVINALPVKEGSSFVVFGTGSVGLSSVMAAQIQRASTIIAVDLNDERLEMARELGATHTFNPNKTTDLVEKIIELTTHGVAAALDTTGLPDVIRDAVLCLAPRGSCGILGACPPDFEVTINELHFFSGGRKLIGIVEGSAYPDKMIPKLINYFEEGRFPFDRLIKFYDFENINQAIEDSETGKTIKAIVRMQI</sequence>
<dbReference type="Gene3D" id="3.40.50.720">
    <property type="entry name" value="NAD(P)-binding Rossmann-like Domain"/>
    <property type="match status" value="1"/>
</dbReference>
<evidence type="ECO:0000256" key="4">
    <source>
        <dbReference type="ARBA" id="ARBA00023002"/>
    </source>
</evidence>
<keyword evidence="5" id="KW-0520">NAD</keyword>
<dbReference type="PANTHER" id="PTHR43880">
    <property type="entry name" value="ALCOHOL DEHYDROGENASE"/>
    <property type="match status" value="1"/>
</dbReference>
<dbReference type="InterPro" id="IPR020843">
    <property type="entry name" value="ER"/>
</dbReference>
<keyword evidence="3" id="KW-0862">Zinc</keyword>
<accession>A0A381TS44</accession>
<dbReference type="Pfam" id="PF00107">
    <property type="entry name" value="ADH_zinc_N"/>
    <property type="match status" value="1"/>
</dbReference>
<dbReference type="FunFam" id="3.40.50.720:FF:000003">
    <property type="entry name" value="S-(hydroxymethyl)glutathione dehydrogenase"/>
    <property type="match status" value="1"/>
</dbReference>
<dbReference type="AlphaFoldDB" id="A0A381TS44"/>
<gene>
    <name evidence="7" type="ORF">METZ01_LOCUS71172</name>
</gene>
<evidence type="ECO:0000313" key="7">
    <source>
        <dbReference type="EMBL" id="SVA18318.1"/>
    </source>
</evidence>
<organism evidence="7">
    <name type="scientific">marine metagenome</name>
    <dbReference type="NCBI Taxonomy" id="408172"/>
    <lineage>
        <taxon>unclassified sequences</taxon>
        <taxon>metagenomes</taxon>
        <taxon>ecological metagenomes</taxon>
    </lineage>
</organism>
<evidence type="ECO:0000256" key="1">
    <source>
        <dbReference type="ARBA" id="ARBA00001947"/>
    </source>
</evidence>
<dbReference type="PANTHER" id="PTHR43880:SF12">
    <property type="entry name" value="ALCOHOL DEHYDROGENASE CLASS-3"/>
    <property type="match status" value="1"/>
</dbReference>
<dbReference type="InterPro" id="IPR013149">
    <property type="entry name" value="ADH-like_C"/>
</dbReference>
<dbReference type="CDD" id="cd08278">
    <property type="entry name" value="benzyl_alcohol_DH"/>
    <property type="match status" value="1"/>
</dbReference>
<dbReference type="InterPro" id="IPR002328">
    <property type="entry name" value="ADH_Zn_CS"/>
</dbReference>
<proteinExistence type="predicted"/>
<protein>
    <recommendedName>
        <fullName evidence="6">Enoyl reductase (ER) domain-containing protein</fullName>
    </recommendedName>
</protein>
<evidence type="ECO:0000256" key="2">
    <source>
        <dbReference type="ARBA" id="ARBA00022723"/>
    </source>
</evidence>
<dbReference type="GO" id="GO:0005829">
    <property type="term" value="C:cytosol"/>
    <property type="evidence" value="ECO:0007669"/>
    <property type="project" value="TreeGrafter"/>
</dbReference>
<dbReference type="SUPFAM" id="SSF51735">
    <property type="entry name" value="NAD(P)-binding Rossmann-fold domains"/>
    <property type="match status" value="1"/>
</dbReference>
<dbReference type="Gene3D" id="3.90.180.10">
    <property type="entry name" value="Medium-chain alcohol dehydrogenases, catalytic domain"/>
    <property type="match status" value="1"/>
</dbReference>
<dbReference type="SUPFAM" id="SSF50129">
    <property type="entry name" value="GroES-like"/>
    <property type="match status" value="1"/>
</dbReference>
<dbReference type="EMBL" id="UINC01004993">
    <property type="protein sequence ID" value="SVA18318.1"/>
    <property type="molecule type" value="Genomic_DNA"/>
</dbReference>
<name>A0A381TS44_9ZZZZ</name>
<dbReference type="PROSITE" id="PS00059">
    <property type="entry name" value="ADH_ZINC"/>
    <property type="match status" value="1"/>
</dbReference>
<dbReference type="GO" id="GO:0051903">
    <property type="term" value="F:S-(hydroxymethyl)glutathione dehydrogenase [NAD(P)+] activity"/>
    <property type="evidence" value="ECO:0007669"/>
    <property type="project" value="TreeGrafter"/>
</dbReference>
<evidence type="ECO:0000256" key="3">
    <source>
        <dbReference type="ARBA" id="ARBA00022833"/>
    </source>
</evidence>
<keyword evidence="2" id="KW-0479">Metal-binding</keyword>
<dbReference type="GO" id="GO:0008270">
    <property type="term" value="F:zinc ion binding"/>
    <property type="evidence" value="ECO:0007669"/>
    <property type="project" value="InterPro"/>
</dbReference>
<dbReference type="GO" id="GO:0046294">
    <property type="term" value="P:formaldehyde catabolic process"/>
    <property type="evidence" value="ECO:0007669"/>
    <property type="project" value="TreeGrafter"/>
</dbReference>
<evidence type="ECO:0000259" key="6">
    <source>
        <dbReference type="SMART" id="SM00829"/>
    </source>
</evidence>
<dbReference type="InterPro" id="IPR036291">
    <property type="entry name" value="NAD(P)-bd_dom_sf"/>
</dbReference>
<comment type="cofactor">
    <cofactor evidence="1">
        <name>Zn(2+)</name>
        <dbReference type="ChEBI" id="CHEBI:29105"/>
    </cofactor>
</comment>
<keyword evidence="4" id="KW-0560">Oxidoreductase</keyword>
<dbReference type="SMART" id="SM00829">
    <property type="entry name" value="PKS_ER"/>
    <property type="match status" value="1"/>
</dbReference>
<feature type="domain" description="Enoyl reductase (ER)" evidence="6">
    <location>
        <begin position="12"/>
        <end position="364"/>
    </location>
</feature>
<dbReference type="Pfam" id="PF08240">
    <property type="entry name" value="ADH_N"/>
    <property type="match status" value="1"/>
</dbReference>
<dbReference type="InterPro" id="IPR013154">
    <property type="entry name" value="ADH-like_N"/>
</dbReference>
<dbReference type="InterPro" id="IPR011032">
    <property type="entry name" value="GroES-like_sf"/>
</dbReference>